<dbReference type="EMBL" id="JARKIK010000011">
    <property type="protein sequence ID" value="KAK8748696.1"/>
    <property type="molecule type" value="Genomic_DNA"/>
</dbReference>
<evidence type="ECO:0000256" key="3">
    <source>
        <dbReference type="SAM" id="MobiDB-lite"/>
    </source>
</evidence>
<dbReference type="PANTHER" id="PTHR45632:SF3">
    <property type="entry name" value="KELCH-LIKE PROTEIN 32"/>
    <property type="match status" value="1"/>
</dbReference>
<evidence type="ECO:0000256" key="1">
    <source>
        <dbReference type="ARBA" id="ARBA00022441"/>
    </source>
</evidence>
<dbReference type="InterPro" id="IPR011333">
    <property type="entry name" value="SKP1/BTB/POZ_sf"/>
</dbReference>
<dbReference type="InterPro" id="IPR000210">
    <property type="entry name" value="BTB/POZ_dom"/>
</dbReference>
<keyword evidence="2" id="KW-0677">Repeat</keyword>
<gene>
    <name evidence="5" type="ORF">OTU49_015951</name>
</gene>
<feature type="compositionally biased region" description="Low complexity" evidence="3">
    <location>
        <begin position="15"/>
        <end position="31"/>
    </location>
</feature>
<proteinExistence type="predicted"/>
<evidence type="ECO:0000313" key="5">
    <source>
        <dbReference type="EMBL" id="KAK8748696.1"/>
    </source>
</evidence>
<feature type="region of interest" description="Disordered" evidence="3">
    <location>
        <begin position="1"/>
        <end position="38"/>
    </location>
</feature>
<dbReference type="PANTHER" id="PTHR45632">
    <property type="entry name" value="LD33804P"/>
    <property type="match status" value="1"/>
</dbReference>
<dbReference type="Gene3D" id="3.30.710.10">
    <property type="entry name" value="Potassium Channel Kv1.1, Chain A"/>
    <property type="match status" value="1"/>
</dbReference>
<feature type="domain" description="BTB" evidence="4">
    <location>
        <begin position="58"/>
        <end position="107"/>
    </location>
</feature>
<reference evidence="5 6" key="1">
    <citation type="journal article" date="2024" name="BMC Genomics">
        <title>Genome assembly of redclaw crayfish (Cherax quadricarinatus) provides insights into its immune adaptation and hypoxia tolerance.</title>
        <authorList>
            <person name="Liu Z."/>
            <person name="Zheng J."/>
            <person name="Li H."/>
            <person name="Fang K."/>
            <person name="Wang S."/>
            <person name="He J."/>
            <person name="Zhou D."/>
            <person name="Weng S."/>
            <person name="Chi M."/>
            <person name="Gu Z."/>
            <person name="He J."/>
            <person name="Li F."/>
            <person name="Wang M."/>
        </authorList>
    </citation>
    <scope>NUCLEOTIDE SEQUENCE [LARGE SCALE GENOMIC DNA]</scope>
    <source>
        <strain evidence="5">ZL_2023a</strain>
    </source>
</reference>
<dbReference type="Proteomes" id="UP001445076">
    <property type="component" value="Unassembled WGS sequence"/>
</dbReference>
<protein>
    <recommendedName>
        <fullName evidence="4">BTB domain-containing protein</fullName>
    </recommendedName>
</protein>
<dbReference type="Pfam" id="PF00651">
    <property type="entry name" value="BTB"/>
    <property type="match status" value="1"/>
</dbReference>
<dbReference type="SUPFAM" id="SSF54695">
    <property type="entry name" value="POZ domain"/>
    <property type="match status" value="1"/>
</dbReference>
<name>A0AAW0Y9P4_CHEQU</name>
<dbReference type="PROSITE" id="PS50097">
    <property type="entry name" value="BTB"/>
    <property type="match status" value="1"/>
</dbReference>
<feature type="non-terminal residue" evidence="5">
    <location>
        <position position="107"/>
    </location>
</feature>
<keyword evidence="6" id="KW-1185">Reference proteome</keyword>
<evidence type="ECO:0000313" key="6">
    <source>
        <dbReference type="Proteomes" id="UP001445076"/>
    </source>
</evidence>
<evidence type="ECO:0000259" key="4">
    <source>
        <dbReference type="PROSITE" id="PS50097"/>
    </source>
</evidence>
<organism evidence="5 6">
    <name type="scientific">Cherax quadricarinatus</name>
    <name type="common">Australian red claw crayfish</name>
    <dbReference type="NCBI Taxonomy" id="27406"/>
    <lineage>
        <taxon>Eukaryota</taxon>
        <taxon>Metazoa</taxon>
        <taxon>Ecdysozoa</taxon>
        <taxon>Arthropoda</taxon>
        <taxon>Crustacea</taxon>
        <taxon>Multicrustacea</taxon>
        <taxon>Malacostraca</taxon>
        <taxon>Eumalacostraca</taxon>
        <taxon>Eucarida</taxon>
        <taxon>Decapoda</taxon>
        <taxon>Pleocyemata</taxon>
        <taxon>Astacidea</taxon>
        <taxon>Parastacoidea</taxon>
        <taxon>Parastacidae</taxon>
        <taxon>Cherax</taxon>
    </lineage>
</organism>
<evidence type="ECO:0000256" key="2">
    <source>
        <dbReference type="ARBA" id="ARBA00022737"/>
    </source>
</evidence>
<sequence>MATGSPTCGTMNMEVGTPVGTPAGTPTQPQTHHFHSTPDHASTALHAMNKLRINTQLCDIELVAGAVSVFAHRVVLAAASAYFHVMFNSDLVEKTQERVALQELDST</sequence>
<keyword evidence="1" id="KW-0880">Kelch repeat</keyword>
<comment type="caution">
    <text evidence="5">The sequence shown here is derived from an EMBL/GenBank/DDBJ whole genome shotgun (WGS) entry which is preliminary data.</text>
</comment>
<dbReference type="AlphaFoldDB" id="A0AAW0Y9P4"/>
<feature type="compositionally biased region" description="Polar residues" evidence="3">
    <location>
        <begin position="1"/>
        <end position="10"/>
    </location>
</feature>
<accession>A0AAW0Y9P4</accession>